<dbReference type="GeneID" id="43645178"/>
<dbReference type="OrthoDB" id="4510469at2759"/>
<feature type="region of interest" description="Disordered" evidence="1">
    <location>
        <begin position="1"/>
        <end position="46"/>
    </location>
</feature>
<sequence>METELEQPAAATLNSTEETSRPIQPSTPVRITKVPDSADSVSSIIPGELSPTEFAHINGKRKRRGSVTNDEYRVPLQKKAKLKEETTSSYVCGTAAVPLQSVFSLDARAPGPRLLPSPIPHYRQRQRVGSIQHGPPQPYPPIRLAPFRFSHHSDQSNEDVYNELAHWYQQFRLQMWSPVASVMGIRWEQAEEIGWCLGWNEIMRRSSRSSLAH</sequence>
<gene>
    <name evidence="2" type="ORF">BDV38DRAFT_288002</name>
</gene>
<name>A0A5N6SBR9_ASPPS</name>
<accession>A0A5N6SBR9</accession>
<dbReference type="Proteomes" id="UP000325672">
    <property type="component" value="Unassembled WGS sequence"/>
</dbReference>
<dbReference type="RefSeq" id="XP_031908219.1">
    <property type="nucleotide sequence ID" value="XM_032060968.1"/>
</dbReference>
<keyword evidence="3" id="KW-1185">Reference proteome</keyword>
<evidence type="ECO:0000313" key="2">
    <source>
        <dbReference type="EMBL" id="KAE8132156.1"/>
    </source>
</evidence>
<dbReference type="AlphaFoldDB" id="A0A5N6SBR9"/>
<feature type="compositionally biased region" description="Polar residues" evidence="1">
    <location>
        <begin position="12"/>
        <end position="29"/>
    </location>
</feature>
<reference evidence="2 3" key="1">
    <citation type="submission" date="2019-04" db="EMBL/GenBank/DDBJ databases">
        <title>Friends and foes A comparative genomics study of 23 Aspergillus species from section Flavi.</title>
        <authorList>
            <consortium name="DOE Joint Genome Institute"/>
            <person name="Kjaerbolling I."/>
            <person name="Vesth T."/>
            <person name="Frisvad J.C."/>
            <person name="Nybo J.L."/>
            <person name="Theobald S."/>
            <person name="Kildgaard S."/>
            <person name="Isbrandt T."/>
            <person name="Kuo A."/>
            <person name="Sato A."/>
            <person name="Lyhne E.K."/>
            <person name="Kogle M.E."/>
            <person name="Wiebenga A."/>
            <person name="Kun R.S."/>
            <person name="Lubbers R.J."/>
            <person name="Makela M.R."/>
            <person name="Barry K."/>
            <person name="Chovatia M."/>
            <person name="Clum A."/>
            <person name="Daum C."/>
            <person name="Haridas S."/>
            <person name="He G."/>
            <person name="LaButti K."/>
            <person name="Lipzen A."/>
            <person name="Mondo S."/>
            <person name="Riley R."/>
            <person name="Salamov A."/>
            <person name="Simmons B.A."/>
            <person name="Magnuson J.K."/>
            <person name="Henrissat B."/>
            <person name="Mortensen U.H."/>
            <person name="Larsen T.O."/>
            <person name="Devries R.P."/>
            <person name="Grigoriev I.V."/>
            <person name="Machida M."/>
            <person name="Baker S.E."/>
            <person name="Andersen M.R."/>
        </authorList>
    </citation>
    <scope>NUCLEOTIDE SEQUENCE [LARGE SCALE GENOMIC DNA]</scope>
    <source>
        <strain evidence="2 3">CBS 117625</strain>
    </source>
</reference>
<protein>
    <submittedName>
        <fullName evidence="2">Uncharacterized protein</fullName>
    </submittedName>
</protein>
<evidence type="ECO:0000313" key="3">
    <source>
        <dbReference type="Proteomes" id="UP000325672"/>
    </source>
</evidence>
<proteinExistence type="predicted"/>
<evidence type="ECO:0000256" key="1">
    <source>
        <dbReference type="SAM" id="MobiDB-lite"/>
    </source>
</evidence>
<dbReference type="EMBL" id="ML743639">
    <property type="protein sequence ID" value="KAE8132156.1"/>
    <property type="molecule type" value="Genomic_DNA"/>
</dbReference>
<organism evidence="2 3">
    <name type="scientific">Aspergillus pseudotamarii</name>
    <dbReference type="NCBI Taxonomy" id="132259"/>
    <lineage>
        <taxon>Eukaryota</taxon>
        <taxon>Fungi</taxon>
        <taxon>Dikarya</taxon>
        <taxon>Ascomycota</taxon>
        <taxon>Pezizomycotina</taxon>
        <taxon>Eurotiomycetes</taxon>
        <taxon>Eurotiomycetidae</taxon>
        <taxon>Eurotiales</taxon>
        <taxon>Aspergillaceae</taxon>
        <taxon>Aspergillus</taxon>
        <taxon>Aspergillus subgen. Circumdati</taxon>
    </lineage>
</organism>